<dbReference type="GO" id="GO:0016020">
    <property type="term" value="C:membrane"/>
    <property type="evidence" value="ECO:0007669"/>
    <property type="project" value="TreeGrafter"/>
</dbReference>
<organism evidence="3 4">
    <name type="scientific">Drosophila lebanonensis</name>
    <name type="common">Fruit fly</name>
    <name type="synonym">Scaptodrosophila lebanonensis</name>
    <dbReference type="NCBI Taxonomy" id="7225"/>
    <lineage>
        <taxon>Eukaryota</taxon>
        <taxon>Metazoa</taxon>
        <taxon>Ecdysozoa</taxon>
        <taxon>Arthropoda</taxon>
        <taxon>Hexapoda</taxon>
        <taxon>Insecta</taxon>
        <taxon>Pterygota</taxon>
        <taxon>Neoptera</taxon>
        <taxon>Endopterygota</taxon>
        <taxon>Diptera</taxon>
        <taxon>Brachycera</taxon>
        <taxon>Muscomorpha</taxon>
        <taxon>Ephydroidea</taxon>
        <taxon>Drosophilidae</taxon>
        <taxon>Scaptodrosophila</taxon>
    </lineage>
</organism>
<keyword evidence="3" id="KW-1185">Reference proteome</keyword>
<dbReference type="PANTHER" id="PTHR21879:SF14">
    <property type="entry name" value="OSIRIS 8"/>
    <property type="match status" value="1"/>
</dbReference>
<keyword evidence="2" id="KW-0812">Transmembrane</keyword>
<evidence type="ECO:0000313" key="4">
    <source>
        <dbReference type="RefSeq" id="XP_030371214.1"/>
    </source>
</evidence>
<protein>
    <submittedName>
        <fullName evidence="4">Uncharacterized protein LOC115621652</fullName>
    </submittedName>
</protein>
<dbReference type="Proteomes" id="UP000504634">
    <property type="component" value="Unplaced"/>
</dbReference>
<evidence type="ECO:0000256" key="2">
    <source>
        <dbReference type="SAM" id="Phobius"/>
    </source>
</evidence>
<feature type="region of interest" description="Disordered" evidence="1">
    <location>
        <begin position="58"/>
        <end position="84"/>
    </location>
</feature>
<dbReference type="CTD" id="40762"/>
<sequence length="317" mass="35070">MCVNECPKDKPKRIILLNQFKLQRHQHHTDMIKYVWHVAALMIVFCWVQTTHARSANFQHQQQNQHQQSQQQNEEPQAATSGASSLSSGFWKDMSLVYRIYQQCVGAQMSVCLKVKLLTGLEKAFRMPKSLQLYEGIQFVSNLDDDGEKASKRAKLPPISEQDIEAVLPRSSDAKEQVLNNMILKRLGNFLQEHTLQIKFPEDSNSGNSVEGRKKKEKKGNGSMIMIPLLLGGTFVPIAYGALAMLAGKALIVSKLALVLASIIGIKKLLSGGGGKESSHEVVVSSGGHSGWGRDFDMAYSGWKPAKEMAASSVKSM</sequence>
<proteinExistence type="predicted"/>
<dbReference type="InterPro" id="IPR012464">
    <property type="entry name" value="DUF1676"/>
</dbReference>
<dbReference type="Pfam" id="PF07898">
    <property type="entry name" value="DUF1676"/>
    <property type="match status" value="1"/>
</dbReference>
<feature type="transmembrane region" description="Helical" evidence="2">
    <location>
        <begin position="31"/>
        <end position="48"/>
    </location>
</feature>
<dbReference type="RefSeq" id="XP_030371214.1">
    <property type="nucleotide sequence ID" value="XM_030515354.1"/>
</dbReference>
<feature type="transmembrane region" description="Helical" evidence="2">
    <location>
        <begin position="223"/>
        <end position="246"/>
    </location>
</feature>
<keyword evidence="2" id="KW-1133">Transmembrane helix</keyword>
<gene>
    <name evidence="4" type="primary">LOC115621652</name>
</gene>
<name>A0A6J2T5A9_DROLE</name>
<dbReference type="OrthoDB" id="6620280at2759"/>
<dbReference type="GeneID" id="115621652"/>
<dbReference type="PANTHER" id="PTHR21879">
    <property type="entry name" value="FI03362P-RELATED-RELATED"/>
    <property type="match status" value="1"/>
</dbReference>
<keyword evidence="2" id="KW-0472">Membrane</keyword>
<reference evidence="4" key="1">
    <citation type="submission" date="2025-08" db="UniProtKB">
        <authorList>
            <consortium name="RefSeq"/>
        </authorList>
    </citation>
    <scope>IDENTIFICATION</scope>
    <source>
        <strain evidence="4">11010-0011.00</strain>
        <tissue evidence="4">Whole body</tissue>
    </source>
</reference>
<dbReference type="AlphaFoldDB" id="A0A6J2T5A9"/>
<accession>A0A6J2T5A9</accession>
<feature type="compositionally biased region" description="Low complexity" evidence="1">
    <location>
        <begin position="59"/>
        <end position="84"/>
    </location>
</feature>
<evidence type="ECO:0000313" key="3">
    <source>
        <dbReference type="Proteomes" id="UP000504634"/>
    </source>
</evidence>
<evidence type="ECO:0000256" key="1">
    <source>
        <dbReference type="SAM" id="MobiDB-lite"/>
    </source>
</evidence>